<dbReference type="Pfam" id="PF18962">
    <property type="entry name" value="Por_Secre_tail"/>
    <property type="match status" value="1"/>
</dbReference>
<dbReference type="NCBIfam" id="TIGR04183">
    <property type="entry name" value="Por_Secre_tail"/>
    <property type="match status" value="1"/>
</dbReference>
<feature type="domain" description="Secretion system C-terminal sorting" evidence="2">
    <location>
        <begin position="527"/>
        <end position="601"/>
    </location>
</feature>
<gene>
    <name evidence="3" type="ORF">J0A69_11245</name>
</gene>
<dbReference type="Gene3D" id="3.30.160.710">
    <property type="match status" value="1"/>
</dbReference>
<keyword evidence="4" id="KW-1185">Reference proteome</keyword>
<protein>
    <submittedName>
        <fullName evidence="3">T9SS type A sorting domain-containing protein</fullName>
    </submittedName>
</protein>
<feature type="non-terminal residue" evidence="3">
    <location>
        <position position="1"/>
    </location>
</feature>
<organism evidence="3 4">
    <name type="scientific">Algoriphagus pacificus</name>
    <dbReference type="NCBI Taxonomy" id="2811234"/>
    <lineage>
        <taxon>Bacteria</taxon>
        <taxon>Pseudomonadati</taxon>
        <taxon>Bacteroidota</taxon>
        <taxon>Cytophagia</taxon>
        <taxon>Cytophagales</taxon>
        <taxon>Cyclobacteriaceae</taxon>
        <taxon>Algoriphagus</taxon>
    </lineage>
</organism>
<evidence type="ECO:0000313" key="3">
    <source>
        <dbReference type="EMBL" id="MBN7816010.1"/>
    </source>
</evidence>
<name>A0ABS3CID8_9BACT</name>
<proteinExistence type="predicted"/>
<evidence type="ECO:0000259" key="2">
    <source>
        <dbReference type="Pfam" id="PF18962"/>
    </source>
</evidence>
<dbReference type="RefSeq" id="WP_206586644.1">
    <property type="nucleotide sequence ID" value="NZ_JAFKCU010000002.1"/>
</dbReference>
<evidence type="ECO:0000313" key="4">
    <source>
        <dbReference type="Proteomes" id="UP000664480"/>
    </source>
</evidence>
<feature type="domain" description="MBG" evidence="1">
    <location>
        <begin position="31"/>
        <end position="106"/>
    </location>
</feature>
<dbReference type="Proteomes" id="UP000664480">
    <property type="component" value="Unassembled WGS sequence"/>
</dbReference>
<dbReference type="EMBL" id="JAFKCU010000002">
    <property type="protein sequence ID" value="MBN7816010.1"/>
    <property type="molecule type" value="Genomic_DNA"/>
</dbReference>
<dbReference type="InterPro" id="IPR026444">
    <property type="entry name" value="Secre_tail"/>
</dbReference>
<evidence type="ECO:0000259" key="1">
    <source>
        <dbReference type="Pfam" id="PF18676"/>
    </source>
</evidence>
<dbReference type="InterPro" id="IPR041286">
    <property type="entry name" value="MBG_2"/>
</dbReference>
<sequence>GGYPITVTLGSNPNYSVTPTAGTLTIDPKELTITADNKSKFVGQTNPPFSVYYSGFAIGEDENVLTGTLEFSTDADENSCAGTYDITPSGLTSTNYEIKFMDGTLTVEGLTIDASASSAPVQVGSNAILSATVSPAVSGVFVTFYLNGNPVGSSSTDANGLVNLTVSSSVLGSLPAVYKVEAIVGSGCAESVAYLPLYDPNGSFVTGGGWIMSPAGAYEADENLTGKANFGFVSKYKKGSNQVDGNTEFQFKAGDLNFKSTFHESGTLVISGKKATYRGEGTINGQPGYKFTLVALDGDYNGGTAPDEFRIKIWGDSGIIYDNGLGADDNADVATLLGGGSIVIHEAKGKGNKRVAADLVEVPWNTSSEEIEKKIVSMASTWFEGKGIKLTIDSESYDQLRPGFYEFKATLEENEWYALDEPISVNVLVLDKPLATDIQLSNTLIARNIQAGDAIGDLSTIDPVDDQHTYSIAENSNFELIGKTLIWKGAEIPANTRITVFSTDRAGQTIEKAIDLSREPRFGDFSMFPNPATSEVNIEVELEQSMNVGVRIFDAVGRIVFEEEGVQNGISTYQINIDHLSPGLYVVQLKTGKIVMNKRLIKK</sequence>
<accession>A0ABS3CID8</accession>
<reference evidence="3 4" key="1">
    <citation type="submission" date="2021-03" db="EMBL/GenBank/DDBJ databases">
        <title>novel species isolated from a fishpond in China.</title>
        <authorList>
            <person name="Lu H."/>
            <person name="Cai Z."/>
        </authorList>
    </citation>
    <scope>NUCLEOTIDE SEQUENCE [LARGE SCALE GENOMIC DNA]</scope>
    <source>
        <strain evidence="3 4">YJ13C</strain>
    </source>
</reference>
<comment type="caution">
    <text evidence="3">The sequence shown here is derived from an EMBL/GenBank/DDBJ whole genome shotgun (WGS) entry which is preliminary data.</text>
</comment>
<dbReference type="Pfam" id="PF18676">
    <property type="entry name" value="MBG_2"/>
    <property type="match status" value="1"/>
</dbReference>